<keyword evidence="6" id="KW-0067">ATP-binding</keyword>
<evidence type="ECO:0000256" key="1">
    <source>
        <dbReference type="ARBA" id="ARBA00004141"/>
    </source>
</evidence>
<keyword evidence="3" id="KW-0813">Transport</keyword>
<keyword evidence="7 10" id="KW-1133">Transmembrane helix</keyword>
<comment type="subcellular location">
    <subcellularLocation>
        <location evidence="1">Membrane</location>
        <topology evidence="1">Multi-pass membrane protein</topology>
    </subcellularLocation>
</comment>
<evidence type="ECO:0000256" key="10">
    <source>
        <dbReference type="SAM" id="Phobius"/>
    </source>
</evidence>
<dbReference type="GO" id="GO:0005524">
    <property type="term" value="F:ATP binding"/>
    <property type="evidence" value="ECO:0007669"/>
    <property type="project" value="UniProtKB-KW"/>
</dbReference>
<protein>
    <recommendedName>
        <fullName evidence="13">Ureide permease 2</fullName>
    </recommendedName>
</protein>
<dbReference type="ExpressionAtlas" id="A0A1W0VSG5">
    <property type="expression patterns" value="baseline and differential"/>
</dbReference>
<reference evidence="11 12" key="1">
    <citation type="journal article" date="2009" name="Nature">
        <title>The Sorghum bicolor genome and the diversification of grasses.</title>
        <authorList>
            <person name="Paterson A.H."/>
            <person name="Bowers J.E."/>
            <person name="Bruggmann R."/>
            <person name="Dubchak I."/>
            <person name="Grimwood J."/>
            <person name="Gundlach H."/>
            <person name="Haberer G."/>
            <person name="Hellsten U."/>
            <person name="Mitros T."/>
            <person name="Poliakov A."/>
            <person name="Schmutz J."/>
            <person name="Spannagl M."/>
            <person name="Tang H."/>
            <person name="Wang X."/>
            <person name="Wicker T."/>
            <person name="Bharti A.K."/>
            <person name="Chapman J."/>
            <person name="Feltus F.A."/>
            <person name="Gowik U."/>
            <person name="Grigoriev I.V."/>
            <person name="Lyons E."/>
            <person name="Maher C.A."/>
            <person name="Martis M."/>
            <person name="Narechania A."/>
            <person name="Otillar R.P."/>
            <person name="Penning B.W."/>
            <person name="Salamov A.A."/>
            <person name="Wang Y."/>
            <person name="Zhang L."/>
            <person name="Carpita N.C."/>
            <person name="Freeling M."/>
            <person name="Gingle A.R."/>
            <person name="Hash C.T."/>
            <person name="Keller B."/>
            <person name="Klein P."/>
            <person name="Kresovich S."/>
            <person name="McCann M.C."/>
            <person name="Ming R."/>
            <person name="Peterson D.G."/>
            <person name="Mehboob-ur-Rahman"/>
            <person name="Ware D."/>
            <person name="Westhoff P."/>
            <person name="Mayer K.F."/>
            <person name="Messing J."/>
            <person name="Rokhsar D.S."/>
        </authorList>
    </citation>
    <scope>NUCLEOTIDE SEQUENCE [LARGE SCALE GENOMIC DNA]</scope>
    <source>
        <strain evidence="12">cv. BTx623</strain>
    </source>
</reference>
<evidence type="ECO:0000256" key="3">
    <source>
        <dbReference type="ARBA" id="ARBA00022448"/>
    </source>
</evidence>
<dbReference type="InterPro" id="IPR030189">
    <property type="entry name" value="UPS_plant"/>
</dbReference>
<gene>
    <name evidence="11" type="ORF">SORBI_3010G115900</name>
</gene>
<feature type="transmembrane region" description="Helical" evidence="10">
    <location>
        <begin position="12"/>
        <end position="31"/>
    </location>
</feature>
<dbReference type="GO" id="GO:0015505">
    <property type="term" value="F:uracil:monoatomic cation symporter activity"/>
    <property type="evidence" value="ECO:0000318"/>
    <property type="project" value="GO_Central"/>
</dbReference>
<dbReference type="EMBL" id="CM000769">
    <property type="protein sequence ID" value="OQU76229.1"/>
    <property type="molecule type" value="Genomic_DNA"/>
</dbReference>
<dbReference type="InterPro" id="IPR009834">
    <property type="entry name" value="Ureide_permease"/>
</dbReference>
<dbReference type="InParanoid" id="A0A1W0VSG5"/>
<keyword evidence="12" id="KW-1185">Reference proteome</keyword>
<keyword evidence="4 10" id="KW-0812">Transmembrane</keyword>
<evidence type="ECO:0008006" key="13">
    <source>
        <dbReference type="Google" id="ProtNLM"/>
    </source>
</evidence>
<feature type="region of interest" description="Disordered" evidence="9">
    <location>
        <begin position="175"/>
        <end position="195"/>
    </location>
</feature>
<dbReference type="STRING" id="4558.A0A1W0VSG5"/>
<evidence type="ECO:0000256" key="6">
    <source>
        <dbReference type="ARBA" id="ARBA00022840"/>
    </source>
</evidence>
<evidence type="ECO:0000256" key="5">
    <source>
        <dbReference type="ARBA" id="ARBA00022741"/>
    </source>
</evidence>
<accession>A0A1W0VSG5</accession>
<evidence type="ECO:0000256" key="9">
    <source>
        <dbReference type="SAM" id="MobiDB-lite"/>
    </source>
</evidence>
<sequence>MPVAVEDRGGTVALMPASLFLLGTWPALLTLLERRGRLPQHIYLDYSITNLVIAVLMAVAFGQVGYSRQDFFTQLTQMQDNWPSVLIAMAGGLALSLGNLVSQYAWAFAGLSLTNVICASMTVVSGTTINYFLDGRINRAEILFPGVVCFLMAVFLGAAVHSSNAKDDEQKLTKLLPAPEESKNGDEEDYSASNELKPGTAEFIIQVEERRSIKVALL</sequence>
<feature type="transmembrane region" description="Helical" evidence="10">
    <location>
        <begin position="82"/>
        <end position="101"/>
    </location>
</feature>
<dbReference type="PANTHER" id="PTHR31081:SF8">
    <property type="entry name" value="OS12G0503300 PROTEIN"/>
    <property type="match status" value="1"/>
</dbReference>
<dbReference type="AlphaFoldDB" id="A0A1W0VSG5"/>
<feature type="transmembrane region" description="Helical" evidence="10">
    <location>
        <begin position="43"/>
        <end position="62"/>
    </location>
</feature>
<organism evidence="11 12">
    <name type="scientific">Sorghum bicolor</name>
    <name type="common">Sorghum</name>
    <name type="synonym">Sorghum vulgare</name>
    <dbReference type="NCBI Taxonomy" id="4558"/>
    <lineage>
        <taxon>Eukaryota</taxon>
        <taxon>Viridiplantae</taxon>
        <taxon>Streptophyta</taxon>
        <taxon>Embryophyta</taxon>
        <taxon>Tracheophyta</taxon>
        <taxon>Spermatophyta</taxon>
        <taxon>Magnoliopsida</taxon>
        <taxon>Liliopsida</taxon>
        <taxon>Poales</taxon>
        <taxon>Poaceae</taxon>
        <taxon>PACMAD clade</taxon>
        <taxon>Panicoideae</taxon>
        <taxon>Andropogonodae</taxon>
        <taxon>Andropogoneae</taxon>
        <taxon>Sorghinae</taxon>
        <taxon>Sorghum</taxon>
    </lineage>
</organism>
<dbReference type="Pfam" id="PF07168">
    <property type="entry name" value="Ureide_permease"/>
    <property type="match status" value="1"/>
</dbReference>
<evidence type="ECO:0000256" key="7">
    <source>
        <dbReference type="ARBA" id="ARBA00022989"/>
    </source>
</evidence>
<dbReference type="GO" id="GO:0005274">
    <property type="term" value="F:allantoin:proton symporter activity"/>
    <property type="evidence" value="ECO:0000318"/>
    <property type="project" value="GO_Central"/>
</dbReference>
<evidence type="ECO:0000313" key="12">
    <source>
        <dbReference type="Proteomes" id="UP000000768"/>
    </source>
</evidence>
<evidence type="ECO:0000256" key="2">
    <source>
        <dbReference type="ARBA" id="ARBA00005931"/>
    </source>
</evidence>
<name>A0A1W0VSG5_SORBI</name>
<keyword evidence="8 10" id="KW-0472">Membrane</keyword>
<dbReference type="Gramene" id="OQU76229">
    <property type="protein sequence ID" value="OQU76229"/>
    <property type="gene ID" value="SORBI_3010G115900"/>
</dbReference>
<dbReference type="PANTHER" id="PTHR31081">
    <property type="entry name" value="UREIDE PERMEASE 1-RELATED-RELATED"/>
    <property type="match status" value="1"/>
</dbReference>
<keyword evidence="5" id="KW-0547">Nucleotide-binding</keyword>
<evidence type="ECO:0000313" key="11">
    <source>
        <dbReference type="EMBL" id="OQU76229.1"/>
    </source>
</evidence>
<dbReference type="Proteomes" id="UP000000768">
    <property type="component" value="Chromosome 10"/>
</dbReference>
<proteinExistence type="inferred from homology"/>
<reference evidence="12" key="2">
    <citation type="journal article" date="2018" name="Plant J.">
        <title>The Sorghum bicolor reference genome: improved assembly, gene annotations, a transcriptome atlas, and signatures of genome organization.</title>
        <authorList>
            <person name="McCormick R.F."/>
            <person name="Truong S.K."/>
            <person name="Sreedasyam A."/>
            <person name="Jenkins J."/>
            <person name="Shu S."/>
            <person name="Sims D."/>
            <person name="Kennedy M."/>
            <person name="Amirebrahimi M."/>
            <person name="Weers B.D."/>
            <person name="McKinley B."/>
            <person name="Mattison A."/>
            <person name="Morishige D.T."/>
            <person name="Grimwood J."/>
            <person name="Schmutz J."/>
            <person name="Mullet J.E."/>
        </authorList>
    </citation>
    <scope>NUCLEOTIDE SEQUENCE [LARGE SCALE GENOMIC DNA]</scope>
    <source>
        <strain evidence="12">cv. BTx623</strain>
    </source>
</reference>
<evidence type="ECO:0000256" key="8">
    <source>
        <dbReference type="ARBA" id="ARBA00023136"/>
    </source>
</evidence>
<evidence type="ECO:0000256" key="4">
    <source>
        <dbReference type="ARBA" id="ARBA00022692"/>
    </source>
</evidence>
<dbReference type="OMA" id="WTIENLG"/>
<feature type="transmembrane region" description="Helical" evidence="10">
    <location>
        <begin position="142"/>
        <end position="161"/>
    </location>
</feature>
<comment type="similarity">
    <text evidence="2">Belongs to the plant ureide permease (TC 2.A.7.19) family.</text>
</comment>
<dbReference type="GO" id="GO:0016020">
    <property type="term" value="C:membrane"/>
    <property type="evidence" value="ECO:0000318"/>
    <property type="project" value="GO_Central"/>
</dbReference>
<feature type="transmembrane region" description="Helical" evidence="10">
    <location>
        <begin position="108"/>
        <end position="130"/>
    </location>
</feature>